<gene>
    <name evidence="6" type="ORF">Fuma_01727</name>
</gene>
<protein>
    <submittedName>
        <fullName evidence="6">Putative dienelactone hydrolase</fullName>
    </submittedName>
</protein>
<organism evidence="6 7">
    <name type="scientific">Fuerstiella marisgermanici</name>
    <dbReference type="NCBI Taxonomy" id="1891926"/>
    <lineage>
        <taxon>Bacteria</taxon>
        <taxon>Pseudomonadati</taxon>
        <taxon>Planctomycetota</taxon>
        <taxon>Planctomycetia</taxon>
        <taxon>Planctomycetales</taxon>
        <taxon>Planctomycetaceae</taxon>
        <taxon>Fuerstiella</taxon>
    </lineage>
</organism>
<keyword evidence="3 6" id="KW-0378">Hydrolase</keyword>
<dbReference type="PANTHER" id="PTHR22946">
    <property type="entry name" value="DIENELACTONE HYDROLASE DOMAIN-CONTAINING PROTEIN-RELATED"/>
    <property type="match status" value="1"/>
</dbReference>
<evidence type="ECO:0000256" key="3">
    <source>
        <dbReference type="ARBA" id="ARBA00022801"/>
    </source>
</evidence>
<dbReference type="RefSeq" id="WP_145944060.1">
    <property type="nucleotide sequence ID" value="NZ_CP017641.1"/>
</dbReference>
<keyword evidence="1" id="KW-0719">Serine esterase</keyword>
<dbReference type="InterPro" id="IPR029058">
    <property type="entry name" value="AB_hydrolase_fold"/>
</dbReference>
<evidence type="ECO:0000259" key="5">
    <source>
        <dbReference type="Pfam" id="PF22244"/>
    </source>
</evidence>
<evidence type="ECO:0000313" key="7">
    <source>
        <dbReference type="Proteomes" id="UP000187735"/>
    </source>
</evidence>
<proteinExistence type="predicted"/>
<dbReference type="InterPro" id="IPR054579">
    <property type="entry name" value="GCE-like_dom"/>
</dbReference>
<dbReference type="Proteomes" id="UP000187735">
    <property type="component" value="Chromosome"/>
</dbReference>
<dbReference type="InterPro" id="IPR050261">
    <property type="entry name" value="FrsA_esterase"/>
</dbReference>
<evidence type="ECO:0000256" key="4">
    <source>
        <dbReference type="SAM" id="SignalP"/>
    </source>
</evidence>
<dbReference type="EMBL" id="CP017641">
    <property type="protein sequence ID" value="APZ92122.1"/>
    <property type="molecule type" value="Genomic_DNA"/>
</dbReference>
<feature type="chain" id="PRO_5010293565" evidence="4">
    <location>
        <begin position="20"/>
        <end position="714"/>
    </location>
</feature>
<feature type="domain" description="4-O-methyl-glucuronoyl methylesterase-like" evidence="5">
    <location>
        <begin position="228"/>
        <end position="279"/>
    </location>
</feature>
<dbReference type="OrthoDB" id="244125at2"/>
<reference evidence="6 7" key="1">
    <citation type="journal article" date="2016" name="Front. Microbiol.">
        <title>Fuerstia marisgermanicae gen. nov., sp. nov., an Unusual Member of the Phylum Planctomycetes from the German Wadden Sea.</title>
        <authorList>
            <person name="Kohn T."/>
            <person name="Heuer A."/>
            <person name="Jogler M."/>
            <person name="Vollmers J."/>
            <person name="Boedeker C."/>
            <person name="Bunk B."/>
            <person name="Rast P."/>
            <person name="Borchert D."/>
            <person name="Glockner I."/>
            <person name="Freese H.M."/>
            <person name="Klenk H.P."/>
            <person name="Overmann J."/>
            <person name="Kaster A.K."/>
            <person name="Rohde M."/>
            <person name="Wiegand S."/>
            <person name="Jogler C."/>
        </authorList>
    </citation>
    <scope>NUCLEOTIDE SEQUENCE [LARGE SCALE GENOMIC DNA]</scope>
    <source>
        <strain evidence="6 7">NH11</strain>
    </source>
</reference>
<feature type="signal peptide" evidence="4">
    <location>
        <begin position="1"/>
        <end position="19"/>
    </location>
</feature>
<dbReference type="SUPFAM" id="SSF53474">
    <property type="entry name" value="alpha/beta-Hydrolases"/>
    <property type="match status" value="1"/>
</dbReference>
<keyword evidence="7" id="KW-1185">Reference proteome</keyword>
<accession>A0A1P8WDI1</accession>
<evidence type="ECO:0000256" key="1">
    <source>
        <dbReference type="ARBA" id="ARBA00022487"/>
    </source>
</evidence>
<evidence type="ECO:0000256" key="2">
    <source>
        <dbReference type="ARBA" id="ARBA00022729"/>
    </source>
</evidence>
<dbReference type="GO" id="GO:0052689">
    <property type="term" value="F:carboxylic ester hydrolase activity"/>
    <property type="evidence" value="ECO:0007669"/>
    <property type="project" value="UniProtKB-KW"/>
</dbReference>
<dbReference type="Pfam" id="PF22244">
    <property type="entry name" value="GCE_fung"/>
    <property type="match status" value="1"/>
</dbReference>
<dbReference type="AlphaFoldDB" id="A0A1P8WDI1"/>
<keyword evidence="2 4" id="KW-0732">Signal</keyword>
<dbReference type="STRING" id="1891926.Fuma_01727"/>
<sequence precursor="true">MRIVAIVLMSLLSVQPVVAQSPRAYPVGEIPADSRVGELQTLNGYFPFKAVADKADWSQRQADIKRRILISQGLWPEPTKTQLNAVVHKRIEFEDYTVEAVYFESIPGHFVTGSLYRPKGKSGPFPAILCPHGHWNDARFYDAGVDAAEKLIATGAERFVNAGRNHIQARCVQLARMGCIAFFYDMTGNCDSIQIGHRPDKSDHLDTAENWGFFATQAELRLENMMGLQTWNSVRSIDFLLEQPDVDSNRIGVTGASGGGTQAMIIAAIDDRVTAAMPCVMVSTAMQGGCTCENAPLMRIDQGNVDIAAAIAPRPLGLTAADDWTRELETKGYPDLQNLYAILGHKNRLTAVFQTHFPHNYNHVNRVVMYGFFNRHFNLGFKEPILERDFDLLSKEQLTVWNEQHPGPSGTDIGDSHEIELLKLATADSDERLADLIPSNGNELSEYQNVVGKAWQTILGRRFDAVGDVKFTDTKQVSLDGIQLTVGRLNHLDAGEQIPAAILKGSNVDQKGVVVWITDSGKSGLLSGDGVIDSVGEALKSGYTVVTADLSGQGEFLKNGEPLESQRMWYQRRGQAGWERFSGYTYGYNHSLFAKRTHDILTLIKHARSVAGKQDVELIGEGRTAGPLVLAARSQAGDTVTKTTVDLKGFRFEDLTKQDAPMFVPGAVKYLDVDGLLSVCAPYNVSASGISDAPVASKVYAAAGASEMLKVSGE</sequence>
<dbReference type="PANTHER" id="PTHR22946:SF8">
    <property type="entry name" value="ACETYL XYLAN ESTERASE DOMAIN-CONTAINING PROTEIN"/>
    <property type="match status" value="1"/>
</dbReference>
<dbReference type="Gene3D" id="3.40.50.1820">
    <property type="entry name" value="alpha/beta hydrolase"/>
    <property type="match status" value="2"/>
</dbReference>
<dbReference type="KEGG" id="fmr:Fuma_01727"/>
<name>A0A1P8WDI1_9PLAN</name>
<evidence type="ECO:0000313" key="6">
    <source>
        <dbReference type="EMBL" id="APZ92122.1"/>
    </source>
</evidence>